<dbReference type="AlphaFoldDB" id="A0A9P5DS40"/>
<evidence type="ECO:0000256" key="5">
    <source>
        <dbReference type="ARBA" id="ARBA00023002"/>
    </source>
</evidence>
<evidence type="ECO:0000313" key="8">
    <source>
        <dbReference type="EMBL" id="KAF4335141.1"/>
    </source>
</evidence>
<keyword evidence="6" id="KW-0408">Iron</keyword>
<keyword evidence="5" id="KW-0560">Oxidoreductase</keyword>
<sequence>MGKELCRDEEWTRVSSEYTRVAFGSLALVRKYPGWLRPYIHWLLPCCKEARRKLKEAHDCLKPHLELREVTKQKALEQGKPCPFDDSIEWFGREYGKHDPATQQISISIVVYDTISDLLCETLFNLCQHPEIFKPIRDEIVTVLGEEGGLTKAALYNLKLMESVVKESQRLRPIALVNFNPL</sequence>
<reference evidence="8" key="2">
    <citation type="submission" date="2020-02" db="EMBL/GenBank/DDBJ databases">
        <title>Identification and distribution of gene clusters putatively required for synthesis of sphingolipid metabolism inhibitors in phylogenetically diverse species of the filamentous fungus Fusarium.</title>
        <authorList>
            <person name="Kim H.-S."/>
            <person name="Busman M."/>
            <person name="Brown D.W."/>
            <person name="Divon H."/>
            <person name="Uhlig S."/>
            <person name="Proctor R.H."/>
        </authorList>
    </citation>
    <scope>NUCLEOTIDE SEQUENCE</scope>
    <source>
        <strain evidence="8">NRRL 25174</strain>
    </source>
</reference>
<dbReference type="InterPro" id="IPR001128">
    <property type="entry name" value="Cyt_P450"/>
</dbReference>
<dbReference type="Gene3D" id="1.10.630.10">
    <property type="entry name" value="Cytochrome P450"/>
    <property type="match status" value="1"/>
</dbReference>
<evidence type="ECO:0000256" key="7">
    <source>
        <dbReference type="ARBA" id="ARBA00023033"/>
    </source>
</evidence>
<keyword evidence="9" id="KW-1185">Reference proteome</keyword>
<organism evidence="8 9">
    <name type="scientific">Fusarium beomiforme</name>
    <dbReference type="NCBI Taxonomy" id="44412"/>
    <lineage>
        <taxon>Eukaryota</taxon>
        <taxon>Fungi</taxon>
        <taxon>Dikarya</taxon>
        <taxon>Ascomycota</taxon>
        <taxon>Pezizomycotina</taxon>
        <taxon>Sordariomycetes</taxon>
        <taxon>Hypocreomycetidae</taxon>
        <taxon>Hypocreales</taxon>
        <taxon>Nectriaceae</taxon>
        <taxon>Fusarium</taxon>
        <taxon>Fusarium burgessii species complex</taxon>
    </lineage>
</organism>
<dbReference type="GO" id="GO:0005506">
    <property type="term" value="F:iron ion binding"/>
    <property type="evidence" value="ECO:0007669"/>
    <property type="project" value="InterPro"/>
</dbReference>
<dbReference type="EMBL" id="PVQB02000590">
    <property type="protein sequence ID" value="KAF4335141.1"/>
    <property type="molecule type" value="Genomic_DNA"/>
</dbReference>
<dbReference type="PANTHER" id="PTHR46206">
    <property type="entry name" value="CYTOCHROME P450"/>
    <property type="match status" value="1"/>
</dbReference>
<dbReference type="GO" id="GO:0004497">
    <property type="term" value="F:monooxygenase activity"/>
    <property type="evidence" value="ECO:0007669"/>
    <property type="project" value="UniProtKB-KW"/>
</dbReference>
<evidence type="ECO:0000256" key="4">
    <source>
        <dbReference type="ARBA" id="ARBA00022723"/>
    </source>
</evidence>
<dbReference type="Proteomes" id="UP000730481">
    <property type="component" value="Unassembled WGS sequence"/>
</dbReference>
<evidence type="ECO:0000256" key="3">
    <source>
        <dbReference type="ARBA" id="ARBA00022617"/>
    </source>
</evidence>
<evidence type="ECO:0000256" key="6">
    <source>
        <dbReference type="ARBA" id="ARBA00023004"/>
    </source>
</evidence>
<keyword evidence="3" id="KW-0349">Heme</keyword>
<dbReference type="SUPFAM" id="SSF48264">
    <property type="entry name" value="Cytochrome P450"/>
    <property type="match status" value="1"/>
</dbReference>
<comment type="cofactor">
    <cofactor evidence="1">
        <name>heme</name>
        <dbReference type="ChEBI" id="CHEBI:30413"/>
    </cofactor>
</comment>
<evidence type="ECO:0000313" key="9">
    <source>
        <dbReference type="Proteomes" id="UP000730481"/>
    </source>
</evidence>
<evidence type="ECO:0000256" key="1">
    <source>
        <dbReference type="ARBA" id="ARBA00001971"/>
    </source>
</evidence>
<dbReference type="GO" id="GO:0020037">
    <property type="term" value="F:heme binding"/>
    <property type="evidence" value="ECO:0007669"/>
    <property type="project" value="InterPro"/>
</dbReference>
<gene>
    <name evidence="8" type="ORF">FBEOM_11011</name>
</gene>
<keyword evidence="7" id="KW-0503">Monooxygenase</keyword>
<dbReference type="InterPro" id="IPR036396">
    <property type="entry name" value="Cyt_P450_sf"/>
</dbReference>
<name>A0A9P5DS40_9HYPO</name>
<comment type="caution">
    <text evidence="8">The sequence shown here is derived from an EMBL/GenBank/DDBJ whole genome shotgun (WGS) entry which is preliminary data.</text>
</comment>
<reference evidence="8" key="1">
    <citation type="journal article" date="2017" name="Mycologia">
        <title>Fusarium algeriense, sp. nov., a novel toxigenic crown rot pathogen of durum wheat from Algeria is nested in the Fusarium burgessii species complex.</title>
        <authorList>
            <person name="Laraba I."/>
            <person name="Keddad A."/>
            <person name="Boureghda H."/>
            <person name="Abdallah N."/>
            <person name="Vaughan M.M."/>
            <person name="Proctor R.H."/>
            <person name="Busman M."/>
            <person name="O'Donnell K."/>
        </authorList>
    </citation>
    <scope>NUCLEOTIDE SEQUENCE</scope>
    <source>
        <strain evidence="8">NRRL 25174</strain>
    </source>
</reference>
<proteinExistence type="inferred from homology"/>
<dbReference type="Pfam" id="PF00067">
    <property type="entry name" value="p450"/>
    <property type="match status" value="1"/>
</dbReference>
<dbReference type="PANTHER" id="PTHR46206:SF2">
    <property type="entry name" value="CYTOCHROME P450 MONOOXYGENASE AUSG-RELATED"/>
    <property type="match status" value="1"/>
</dbReference>
<comment type="similarity">
    <text evidence="2">Belongs to the cytochrome P450 family.</text>
</comment>
<accession>A0A9P5DS40</accession>
<protein>
    <submittedName>
        <fullName evidence="8">Ent-kaurene oxidase</fullName>
    </submittedName>
</protein>
<dbReference type="GO" id="GO:0016705">
    <property type="term" value="F:oxidoreductase activity, acting on paired donors, with incorporation or reduction of molecular oxygen"/>
    <property type="evidence" value="ECO:0007669"/>
    <property type="project" value="InterPro"/>
</dbReference>
<evidence type="ECO:0000256" key="2">
    <source>
        <dbReference type="ARBA" id="ARBA00010617"/>
    </source>
</evidence>
<dbReference type="OrthoDB" id="1844152at2759"/>
<keyword evidence="4" id="KW-0479">Metal-binding</keyword>